<dbReference type="PANTHER" id="PTHR46825">
    <property type="entry name" value="D-ALANYL-D-ALANINE-CARBOXYPEPTIDASE/ENDOPEPTIDASE AMPH"/>
    <property type="match status" value="1"/>
</dbReference>
<dbReference type="RefSeq" id="WP_203854014.1">
    <property type="nucleotide sequence ID" value="NZ_BAAAVW010000003.1"/>
</dbReference>
<keyword evidence="3" id="KW-1185">Reference proteome</keyword>
<protein>
    <recommendedName>
        <fullName evidence="1">Beta-lactamase-related domain-containing protein</fullName>
    </recommendedName>
</protein>
<proteinExistence type="predicted"/>
<dbReference type="InterPro" id="IPR001466">
    <property type="entry name" value="Beta-lactam-related"/>
</dbReference>
<dbReference type="Gene3D" id="3.40.710.10">
    <property type="entry name" value="DD-peptidase/beta-lactamase superfamily"/>
    <property type="match status" value="1"/>
</dbReference>
<dbReference type="Proteomes" id="UP000660611">
    <property type="component" value="Unassembled WGS sequence"/>
</dbReference>
<sequence length="427" mass="45422">MGKLVGATGLGSLTGGVLLGEAGRAAPYPPPPPSLPATWTTTGTSVSALASFDDAMLTFMKARYIAGGQLAVTYKGRLVLARGYSCDRLTPVPVQPTSTFRVASLSKSVTAAAVAKLAQDGKVTLGTPVTALLDFIPPTGQSVDVRLQKTTLWRLLQHTGGWDRAASLDPLWSDQKISAALGVPMELTADDVIRYMAGRPLDFTPATRVAYSNYGYLLAAKVVEAVSGQTYGDYVNQQLLAPLGITRMKLGGSIAPFPDEVSYRSQYTGTTVLNMSGATVPAPYGTFSMRLQEGNGRWIASAVDLVRWASAFDAPGTVFNSTTLGRVWAAPGDGIGVNDSGWYYGLGWQVRPVTTGGTGRNTWHVGSMPGTHSLLVRTYNGMSWAALFNQRDDASGLSYGDIDSMLWTAAGKVSSWPTHNFYSKYFG</sequence>
<feature type="domain" description="Beta-lactamase-related" evidence="1">
    <location>
        <begin position="52"/>
        <end position="393"/>
    </location>
</feature>
<dbReference type="PANTHER" id="PTHR46825:SF9">
    <property type="entry name" value="BETA-LACTAMASE-RELATED DOMAIN-CONTAINING PROTEIN"/>
    <property type="match status" value="1"/>
</dbReference>
<evidence type="ECO:0000259" key="1">
    <source>
        <dbReference type="Pfam" id="PF00144"/>
    </source>
</evidence>
<evidence type="ECO:0000313" key="2">
    <source>
        <dbReference type="EMBL" id="GIG52423.1"/>
    </source>
</evidence>
<dbReference type="EMBL" id="BONQ01000179">
    <property type="protein sequence ID" value="GIG52423.1"/>
    <property type="molecule type" value="Genomic_DNA"/>
</dbReference>
<gene>
    <name evidence="2" type="ORF">Dsi01nite_104640</name>
</gene>
<accession>A0A919UJ82</accession>
<dbReference type="AlphaFoldDB" id="A0A919UJ82"/>
<dbReference type="InterPro" id="IPR012338">
    <property type="entry name" value="Beta-lactam/transpept-like"/>
</dbReference>
<evidence type="ECO:0000313" key="3">
    <source>
        <dbReference type="Proteomes" id="UP000660611"/>
    </source>
</evidence>
<comment type="caution">
    <text evidence="2">The sequence shown here is derived from an EMBL/GenBank/DDBJ whole genome shotgun (WGS) entry which is preliminary data.</text>
</comment>
<dbReference type="SUPFAM" id="SSF56601">
    <property type="entry name" value="beta-lactamase/transpeptidase-like"/>
    <property type="match status" value="1"/>
</dbReference>
<dbReference type="Pfam" id="PF00144">
    <property type="entry name" value="Beta-lactamase"/>
    <property type="match status" value="1"/>
</dbReference>
<name>A0A919UJ82_9ACTN</name>
<reference evidence="2" key="1">
    <citation type="submission" date="2021-01" db="EMBL/GenBank/DDBJ databases">
        <title>Whole genome shotgun sequence of Dactylosporangium siamense NBRC 106093.</title>
        <authorList>
            <person name="Komaki H."/>
            <person name="Tamura T."/>
        </authorList>
    </citation>
    <scope>NUCLEOTIDE SEQUENCE</scope>
    <source>
        <strain evidence="2">NBRC 106093</strain>
    </source>
</reference>
<dbReference type="InterPro" id="IPR050491">
    <property type="entry name" value="AmpC-like"/>
</dbReference>
<organism evidence="2 3">
    <name type="scientific">Dactylosporangium siamense</name>
    <dbReference type="NCBI Taxonomy" id="685454"/>
    <lineage>
        <taxon>Bacteria</taxon>
        <taxon>Bacillati</taxon>
        <taxon>Actinomycetota</taxon>
        <taxon>Actinomycetes</taxon>
        <taxon>Micromonosporales</taxon>
        <taxon>Micromonosporaceae</taxon>
        <taxon>Dactylosporangium</taxon>
    </lineage>
</organism>